<feature type="non-terminal residue" evidence="1">
    <location>
        <position position="1"/>
    </location>
</feature>
<feature type="non-terminal residue" evidence="1">
    <location>
        <position position="134"/>
    </location>
</feature>
<gene>
    <name evidence="1" type="ORF">HC176_17100</name>
</gene>
<reference evidence="1 2" key="1">
    <citation type="submission" date="2020-03" db="EMBL/GenBank/DDBJ databases">
        <title>Tamlana sp. nov, isolated from XXX.</title>
        <authorList>
            <person name="Cao W.R."/>
        </authorList>
    </citation>
    <scope>NUCLEOTIDE SEQUENCE [LARGE SCALE GENOMIC DNA]</scope>
    <source>
        <strain evidence="1 2">HST1-43</strain>
    </source>
</reference>
<evidence type="ECO:0000313" key="1">
    <source>
        <dbReference type="EMBL" id="NJX17192.1"/>
    </source>
</evidence>
<sequence length="134" mass="15826">GQVQDVKVRAEDDKHREEAKRVIEMLKIKQPATLNGERVAVLHALPISFRTLNHNSMEEFFGSEDFKRDTEKNLRRQETERLGVVNFEELKFPPEYEECISMPDNKECFRKMTNEKLRMYLQKGRPKIKSGTEI</sequence>
<proteinExistence type="predicted"/>
<evidence type="ECO:0000313" key="2">
    <source>
        <dbReference type="Proteomes" id="UP000760545"/>
    </source>
</evidence>
<name>A0ABX1DFU8_9FLAO</name>
<dbReference type="EMBL" id="JAAVJS010000357">
    <property type="protein sequence ID" value="NJX17192.1"/>
    <property type="molecule type" value="Genomic_DNA"/>
</dbReference>
<dbReference type="Proteomes" id="UP000760545">
    <property type="component" value="Unassembled WGS sequence"/>
</dbReference>
<accession>A0ABX1DFU8</accession>
<comment type="caution">
    <text evidence="1">The sequence shown here is derived from an EMBL/GenBank/DDBJ whole genome shotgun (WGS) entry which is preliminary data.</text>
</comment>
<keyword evidence="2" id="KW-1185">Reference proteome</keyword>
<organism evidence="1 2">
    <name type="scientific">Tamlana crocina</name>
    <dbReference type="NCBI Taxonomy" id="393006"/>
    <lineage>
        <taxon>Bacteria</taxon>
        <taxon>Pseudomonadati</taxon>
        <taxon>Bacteroidota</taxon>
        <taxon>Flavobacteriia</taxon>
        <taxon>Flavobacteriales</taxon>
        <taxon>Flavobacteriaceae</taxon>
        <taxon>Tamlana</taxon>
    </lineage>
</organism>
<protein>
    <submittedName>
        <fullName evidence="1">Uncharacterized protein</fullName>
    </submittedName>
</protein>